<dbReference type="InterPro" id="IPR036390">
    <property type="entry name" value="WH_DNA-bd_sf"/>
</dbReference>
<sequence length="135" mass="14962">MSGISPGASRNTRQRAEVRALLEESDQFRSAQRLYADLRARDVAVGLTTVYRTLQALVDSGEIDSMRLPNGEQLFRRCSTHTQHHHLVCRLCARTVEVAGPSVDEWAHQTAAHHGFTDVNHTMEIFGTCATCAKG</sequence>
<evidence type="ECO:0000313" key="11">
    <source>
        <dbReference type="EMBL" id="MBO4161358.1"/>
    </source>
</evidence>
<comment type="subcellular location">
    <subcellularLocation>
        <location evidence="1">Cytoplasm</location>
    </subcellularLocation>
</comment>
<protein>
    <submittedName>
        <fullName evidence="11">Transcriptional repressor</fullName>
    </submittedName>
</protein>
<evidence type="ECO:0000256" key="6">
    <source>
        <dbReference type="ARBA" id="ARBA00022723"/>
    </source>
</evidence>
<reference evidence="11 12" key="1">
    <citation type="submission" date="2021-03" db="EMBL/GenBank/DDBJ databases">
        <authorList>
            <person name="Lee D.-H."/>
        </authorList>
    </citation>
    <scope>NUCLEOTIDE SEQUENCE [LARGE SCALE GENOMIC DNA]</scope>
    <source>
        <strain evidence="11 12">MMS20-R2-23</strain>
    </source>
</reference>
<gene>
    <name evidence="11" type="ORF">JQN83_11110</name>
</gene>
<keyword evidence="9" id="KW-0238">DNA-binding</keyword>
<evidence type="ECO:0000256" key="10">
    <source>
        <dbReference type="ARBA" id="ARBA00023163"/>
    </source>
</evidence>
<keyword evidence="8" id="KW-0805">Transcription regulation</keyword>
<dbReference type="Gene3D" id="3.30.1490.190">
    <property type="match status" value="1"/>
</dbReference>
<evidence type="ECO:0000256" key="9">
    <source>
        <dbReference type="ARBA" id="ARBA00023125"/>
    </source>
</evidence>
<comment type="subunit">
    <text evidence="3">Homodimer.</text>
</comment>
<evidence type="ECO:0000256" key="7">
    <source>
        <dbReference type="ARBA" id="ARBA00022833"/>
    </source>
</evidence>
<dbReference type="PANTHER" id="PTHR33202">
    <property type="entry name" value="ZINC UPTAKE REGULATION PROTEIN"/>
    <property type="match status" value="1"/>
</dbReference>
<evidence type="ECO:0000313" key="12">
    <source>
        <dbReference type="Proteomes" id="UP000671399"/>
    </source>
</evidence>
<dbReference type="Gene3D" id="1.10.10.10">
    <property type="entry name" value="Winged helix-like DNA-binding domain superfamily/Winged helix DNA-binding domain"/>
    <property type="match status" value="1"/>
</dbReference>
<dbReference type="SUPFAM" id="SSF46785">
    <property type="entry name" value="Winged helix' DNA-binding domain"/>
    <property type="match status" value="1"/>
</dbReference>
<keyword evidence="7" id="KW-0862">Zinc</keyword>
<evidence type="ECO:0000256" key="2">
    <source>
        <dbReference type="ARBA" id="ARBA00007957"/>
    </source>
</evidence>
<keyword evidence="6" id="KW-0479">Metal-binding</keyword>
<dbReference type="EMBL" id="JAGFWR010000004">
    <property type="protein sequence ID" value="MBO4161358.1"/>
    <property type="molecule type" value="Genomic_DNA"/>
</dbReference>
<name>A0ABS3V6X9_9ACTN</name>
<dbReference type="InterPro" id="IPR002481">
    <property type="entry name" value="FUR"/>
</dbReference>
<dbReference type="Pfam" id="PF01475">
    <property type="entry name" value="FUR"/>
    <property type="match status" value="1"/>
</dbReference>
<comment type="similarity">
    <text evidence="2">Belongs to the Fur family.</text>
</comment>
<evidence type="ECO:0000256" key="5">
    <source>
        <dbReference type="ARBA" id="ARBA00022491"/>
    </source>
</evidence>
<dbReference type="InterPro" id="IPR036388">
    <property type="entry name" value="WH-like_DNA-bd_sf"/>
</dbReference>
<keyword evidence="12" id="KW-1185">Reference proteome</keyword>
<proteinExistence type="inferred from homology"/>
<dbReference type="Proteomes" id="UP000671399">
    <property type="component" value="Unassembled WGS sequence"/>
</dbReference>
<keyword evidence="5" id="KW-0678">Repressor</keyword>
<keyword evidence="10" id="KW-0804">Transcription</keyword>
<evidence type="ECO:0000256" key="4">
    <source>
        <dbReference type="ARBA" id="ARBA00022490"/>
    </source>
</evidence>
<organism evidence="11 12">
    <name type="scientific">Micromonospora antibiotica</name>
    <dbReference type="NCBI Taxonomy" id="2807623"/>
    <lineage>
        <taxon>Bacteria</taxon>
        <taxon>Bacillati</taxon>
        <taxon>Actinomycetota</taxon>
        <taxon>Actinomycetes</taxon>
        <taxon>Micromonosporales</taxon>
        <taxon>Micromonosporaceae</taxon>
        <taxon>Micromonospora</taxon>
    </lineage>
</organism>
<dbReference type="InterPro" id="IPR043135">
    <property type="entry name" value="Fur_C"/>
</dbReference>
<dbReference type="CDD" id="cd07153">
    <property type="entry name" value="Fur_like"/>
    <property type="match status" value="1"/>
</dbReference>
<evidence type="ECO:0000256" key="1">
    <source>
        <dbReference type="ARBA" id="ARBA00004496"/>
    </source>
</evidence>
<comment type="caution">
    <text evidence="11">The sequence shown here is derived from an EMBL/GenBank/DDBJ whole genome shotgun (WGS) entry which is preliminary data.</text>
</comment>
<dbReference type="RefSeq" id="WP_208567016.1">
    <property type="nucleotide sequence ID" value="NZ_JAGFWR010000004.1"/>
</dbReference>
<dbReference type="PANTHER" id="PTHR33202:SF2">
    <property type="entry name" value="FERRIC UPTAKE REGULATION PROTEIN"/>
    <property type="match status" value="1"/>
</dbReference>
<evidence type="ECO:0000256" key="3">
    <source>
        <dbReference type="ARBA" id="ARBA00011738"/>
    </source>
</evidence>
<evidence type="ECO:0000256" key="8">
    <source>
        <dbReference type="ARBA" id="ARBA00023015"/>
    </source>
</evidence>
<keyword evidence="4" id="KW-0963">Cytoplasm</keyword>
<accession>A0ABS3V6X9</accession>